<dbReference type="PIRSF" id="PIRSF026631">
    <property type="entry name" value="UCP026631"/>
    <property type="match status" value="1"/>
</dbReference>
<evidence type="ECO:0000313" key="3">
    <source>
        <dbReference type="EMBL" id="MBJ8340896.1"/>
    </source>
</evidence>
<dbReference type="PANTHER" id="PTHR34473">
    <property type="entry name" value="UPF0699 TRANSMEMBRANE PROTEIN YDBS"/>
    <property type="match status" value="1"/>
</dbReference>
<feature type="transmembrane region" description="Helical" evidence="1">
    <location>
        <begin position="193"/>
        <end position="216"/>
    </location>
</feature>
<dbReference type="AlphaFoldDB" id="A0A934NT12"/>
<evidence type="ECO:0000313" key="4">
    <source>
        <dbReference type="Proteomes" id="UP000655868"/>
    </source>
</evidence>
<comment type="caution">
    <text evidence="3">The sequence shown here is derived from an EMBL/GenBank/DDBJ whole genome shotgun (WGS) entry which is preliminary data.</text>
</comment>
<reference evidence="3" key="1">
    <citation type="submission" date="2020-12" db="EMBL/GenBank/DDBJ databases">
        <title>Antrihabitans popcorni sp. nov. and Antrihabitans auranticaus sp. nov., isolated from a larva cave.</title>
        <authorList>
            <person name="Lee S.D."/>
            <person name="Kim I.S."/>
        </authorList>
    </citation>
    <scope>NUCLEOTIDE SEQUENCE</scope>
    <source>
        <strain evidence="3">YC3-6</strain>
    </source>
</reference>
<organism evidence="3 4">
    <name type="scientific">Antrihabitans stalagmiti</name>
    <dbReference type="NCBI Taxonomy" id="2799499"/>
    <lineage>
        <taxon>Bacteria</taxon>
        <taxon>Bacillati</taxon>
        <taxon>Actinomycetota</taxon>
        <taxon>Actinomycetes</taxon>
        <taxon>Mycobacteriales</taxon>
        <taxon>Nocardiaceae</taxon>
        <taxon>Antrihabitans</taxon>
    </lineage>
</organism>
<gene>
    <name evidence="3" type="ORF">JGU71_18590</name>
</gene>
<dbReference type="Proteomes" id="UP000655868">
    <property type="component" value="Unassembled WGS sequence"/>
</dbReference>
<dbReference type="EMBL" id="JAEMNV010000006">
    <property type="protein sequence ID" value="MBJ8340896.1"/>
    <property type="molecule type" value="Genomic_DNA"/>
</dbReference>
<dbReference type="InterPro" id="IPR014529">
    <property type="entry name" value="UCP026631"/>
</dbReference>
<sequence>MTDLVPDEASGSEAIAAEQEQPWLRLDKRMLLVHPVNEAVKFLPVLLASFFIGAQSGNHMWSLVALAVIVTFALLRWFTTSYRIGAVHIELRTGLFQKKLLSIPRTRIRSVDSEASLLHRVLGLSIVRIGTGTQAGTGDEKFLLNALDASLVPGLRAALLTKPAPQETDSLDKAQPPVAATEIAHFSPSWVKYAPFSSTGVVAILAAVGIAFQYGLGQRIADSSVVSDSVDAGARFGIVVVVVVGLLLLLLLASIFACVRYLLTYGGLEVIDDGRVLHVNHGLLKTRQTSLDRARLRGATLKEPLLLRLAGGANLDGIMTGVSAEKQESSLVLPQAPAAQARRVLAQLIGDATQGTAALTSHGPIALRRRFTRALLPLVAVVVGLLVAQVAGWDVPWYVWIAMVVATVAAIGLAWDRYRGLGHVILPGWLVTQSGSLDRDRDCLESAGIIGWTVRQSFFQRRAGVATIVAATAAGKRHYEVLDLPIGDAWALVDAVTPGAGDIWVRADR</sequence>
<dbReference type="PANTHER" id="PTHR34473:SF2">
    <property type="entry name" value="UPF0699 TRANSMEMBRANE PROTEIN YDBT"/>
    <property type="match status" value="1"/>
</dbReference>
<feature type="domain" description="YdbS-like PH" evidence="2">
    <location>
        <begin position="430"/>
        <end position="489"/>
    </location>
</feature>
<keyword evidence="1" id="KW-0472">Membrane</keyword>
<feature type="domain" description="YdbS-like PH" evidence="2">
    <location>
        <begin position="77"/>
        <end position="149"/>
    </location>
</feature>
<keyword evidence="4" id="KW-1185">Reference proteome</keyword>
<dbReference type="InterPro" id="IPR005182">
    <property type="entry name" value="YdbS-like_PH"/>
</dbReference>
<evidence type="ECO:0000256" key="1">
    <source>
        <dbReference type="SAM" id="Phobius"/>
    </source>
</evidence>
<proteinExistence type="predicted"/>
<feature type="transmembrane region" description="Helical" evidence="1">
    <location>
        <begin position="60"/>
        <end position="78"/>
    </location>
</feature>
<feature type="transmembrane region" description="Helical" evidence="1">
    <location>
        <begin position="236"/>
        <end position="263"/>
    </location>
</feature>
<feature type="transmembrane region" description="Helical" evidence="1">
    <location>
        <begin position="397"/>
        <end position="415"/>
    </location>
</feature>
<evidence type="ECO:0000259" key="2">
    <source>
        <dbReference type="Pfam" id="PF03703"/>
    </source>
</evidence>
<protein>
    <submittedName>
        <fullName evidence="3">PH domain-containing protein</fullName>
    </submittedName>
</protein>
<keyword evidence="1" id="KW-0812">Transmembrane</keyword>
<name>A0A934NT12_9NOCA</name>
<dbReference type="Pfam" id="PF03703">
    <property type="entry name" value="bPH_2"/>
    <property type="match status" value="2"/>
</dbReference>
<feature type="transmembrane region" description="Helical" evidence="1">
    <location>
        <begin position="374"/>
        <end position="391"/>
    </location>
</feature>
<keyword evidence="1" id="KW-1133">Transmembrane helix</keyword>
<dbReference type="RefSeq" id="WP_199705790.1">
    <property type="nucleotide sequence ID" value="NZ_JAEMNV010000006.1"/>
</dbReference>
<accession>A0A934NT12</accession>